<organism evidence="1 2">
    <name type="scientific">Caenimonas koreensis DSM 17982</name>
    <dbReference type="NCBI Taxonomy" id="1121255"/>
    <lineage>
        <taxon>Bacteria</taxon>
        <taxon>Pseudomonadati</taxon>
        <taxon>Pseudomonadota</taxon>
        <taxon>Betaproteobacteria</taxon>
        <taxon>Burkholderiales</taxon>
        <taxon>Comamonadaceae</taxon>
        <taxon>Caenimonas</taxon>
    </lineage>
</organism>
<dbReference type="AlphaFoldDB" id="A0A844AYY8"/>
<protein>
    <submittedName>
        <fullName evidence="1">Uncharacterized protein</fullName>
    </submittedName>
</protein>
<keyword evidence="2" id="KW-1185">Reference proteome</keyword>
<gene>
    <name evidence="1" type="ORF">GHT07_01885</name>
</gene>
<dbReference type="RefSeq" id="WP_153583336.1">
    <property type="nucleotide sequence ID" value="NZ_WJBU01000001.1"/>
</dbReference>
<comment type="caution">
    <text evidence="1">The sequence shown here is derived from an EMBL/GenBank/DDBJ whole genome shotgun (WGS) entry which is preliminary data.</text>
</comment>
<dbReference type="EMBL" id="WJBU01000001">
    <property type="protein sequence ID" value="MRD46013.1"/>
    <property type="molecule type" value="Genomic_DNA"/>
</dbReference>
<sequence>MNGYLERFEQELKQKAPLQPGAGDGPSSVNAPKVRERVNAFVQAAMPAVQAATPEKILMGKMCGRSFGVQSLR</sequence>
<name>A0A844AYY8_9BURK</name>
<reference evidence="1 2" key="1">
    <citation type="submission" date="2019-11" db="EMBL/GenBank/DDBJ databases">
        <title>Caenimonas koreensis gen. nov., sp. nov., isolated from activated sludge.</title>
        <authorList>
            <person name="Seung H.R."/>
        </authorList>
    </citation>
    <scope>NUCLEOTIDE SEQUENCE [LARGE SCALE GENOMIC DNA]</scope>
    <source>
        <strain evidence="1 2">EMB320</strain>
    </source>
</reference>
<dbReference type="Proteomes" id="UP000487350">
    <property type="component" value="Unassembled WGS sequence"/>
</dbReference>
<proteinExistence type="predicted"/>
<evidence type="ECO:0000313" key="2">
    <source>
        <dbReference type="Proteomes" id="UP000487350"/>
    </source>
</evidence>
<evidence type="ECO:0000313" key="1">
    <source>
        <dbReference type="EMBL" id="MRD46013.1"/>
    </source>
</evidence>
<accession>A0A844AYY8</accession>